<dbReference type="EMBL" id="LK023314">
    <property type="protein sequence ID" value="CDS04082.1"/>
    <property type="molecule type" value="Genomic_DNA"/>
</dbReference>
<dbReference type="InterPro" id="IPR018004">
    <property type="entry name" value="KilA/APSES_HTH"/>
</dbReference>
<gene>
    <name evidence="6" type="ORF">LRAMOSA07037</name>
</gene>
<dbReference type="InterPro" id="IPR029790">
    <property type="entry name" value="EFG1/Phd1/StuA"/>
</dbReference>
<reference evidence="6" key="1">
    <citation type="journal article" date="2014" name="Genome Announc.">
        <title>De novo whole-genome sequence and genome annotation of Lichtheimia ramosa.</title>
        <authorList>
            <person name="Linde J."/>
            <person name="Schwartze V."/>
            <person name="Binder U."/>
            <person name="Lass-Florl C."/>
            <person name="Voigt K."/>
            <person name="Horn F."/>
        </authorList>
    </citation>
    <scope>NUCLEOTIDE SEQUENCE</scope>
    <source>
        <strain evidence="6">JMRC FSU:6197</strain>
    </source>
</reference>
<dbReference type="GO" id="GO:0045944">
    <property type="term" value="P:positive regulation of transcription by RNA polymerase II"/>
    <property type="evidence" value="ECO:0007669"/>
    <property type="project" value="TreeGrafter"/>
</dbReference>
<dbReference type="Pfam" id="PF04383">
    <property type="entry name" value="KilA-N"/>
    <property type="match status" value="1"/>
</dbReference>
<dbReference type="AlphaFoldDB" id="A0A077W9T9"/>
<keyword evidence="4" id="KW-0804">Transcription</keyword>
<evidence type="ECO:0000313" key="6">
    <source>
        <dbReference type="EMBL" id="CDS04082.1"/>
    </source>
</evidence>
<sequence>MLTITYWEDESTVCYHQEVTGIVISRRRDNDMINGTKLLNITGMSRGRRENILRDVENSVRVRVGAMHLKGTWIPYHRAVELAVEYGIDDILHPLLADNPSEFVSVAATAQQNNIPAPSHL</sequence>
<evidence type="ECO:0000256" key="2">
    <source>
        <dbReference type="ARBA" id="ARBA00023015"/>
    </source>
</evidence>
<dbReference type="OrthoDB" id="5407653at2759"/>
<keyword evidence="2" id="KW-0805">Transcription regulation</keyword>
<evidence type="ECO:0000256" key="1">
    <source>
        <dbReference type="ARBA" id="ARBA00007247"/>
    </source>
</evidence>
<dbReference type="GO" id="GO:0003700">
    <property type="term" value="F:DNA-binding transcription factor activity"/>
    <property type="evidence" value="ECO:0007669"/>
    <property type="project" value="TreeGrafter"/>
</dbReference>
<dbReference type="GO" id="GO:0043565">
    <property type="term" value="F:sequence-specific DNA binding"/>
    <property type="evidence" value="ECO:0007669"/>
    <property type="project" value="TreeGrafter"/>
</dbReference>
<evidence type="ECO:0000256" key="3">
    <source>
        <dbReference type="ARBA" id="ARBA00023125"/>
    </source>
</evidence>
<name>A0A077W9T9_9FUNG</name>
<dbReference type="PROSITE" id="PS51299">
    <property type="entry name" value="HTH_APSES"/>
    <property type="match status" value="1"/>
</dbReference>
<evidence type="ECO:0000256" key="4">
    <source>
        <dbReference type="ARBA" id="ARBA00023163"/>
    </source>
</evidence>
<dbReference type="InterPro" id="IPR003163">
    <property type="entry name" value="Tscrpt_reg_HTH_APSES-type"/>
</dbReference>
<organism evidence="6">
    <name type="scientific">Lichtheimia ramosa</name>
    <dbReference type="NCBI Taxonomy" id="688394"/>
    <lineage>
        <taxon>Eukaryota</taxon>
        <taxon>Fungi</taxon>
        <taxon>Fungi incertae sedis</taxon>
        <taxon>Mucoromycota</taxon>
        <taxon>Mucoromycotina</taxon>
        <taxon>Mucoromycetes</taxon>
        <taxon>Mucorales</taxon>
        <taxon>Lichtheimiaceae</taxon>
        <taxon>Lichtheimia</taxon>
    </lineage>
</organism>
<dbReference type="Gene3D" id="3.10.260.10">
    <property type="entry name" value="Transcription regulator HTH, APSES-type DNA-binding domain"/>
    <property type="match status" value="1"/>
</dbReference>
<protein>
    <recommendedName>
        <fullName evidence="5">HTH APSES-type domain-containing protein</fullName>
    </recommendedName>
</protein>
<comment type="similarity">
    <text evidence="1">Belongs to the EFG1/PHD1/stuA family.</text>
</comment>
<accession>A0A077W9T9</accession>
<proteinExistence type="inferred from homology"/>
<dbReference type="PANTHER" id="PTHR47792">
    <property type="entry name" value="PROTEIN SOK2-RELATED"/>
    <property type="match status" value="1"/>
</dbReference>
<dbReference type="SMART" id="SM01252">
    <property type="entry name" value="KilA-N"/>
    <property type="match status" value="1"/>
</dbReference>
<dbReference type="GO" id="GO:0005634">
    <property type="term" value="C:nucleus"/>
    <property type="evidence" value="ECO:0007669"/>
    <property type="project" value="TreeGrafter"/>
</dbReference>
<evidence type="ECO:0000259" key="5">
    <source>
        <dbReference type="PROSITE" id="PS51299"/>
    </source>
</evidence>
<keyword evidence="3" id="KW-0238">DNA-binding</keyword>
<dbReference type="InterPro" id="IPR036887">
    <property type="entry name" value="HTH_APSES_sf"/>
</dbReference>
<feature type="domain" description="HTH APSES-type" evidence="5">
    <location>
        <begin position="1"/>
        <end position="107"/>
    </location>
</feature>
<dbReference type="PANTHER" id="PTHR47792:SF1">
    <property type="entry name" value="PROTEIN SOK2-RELATED"/>
    <property type="match status" value="1"/>
</dbReference>
<dbReference type="SUPFAM" id="SSF54616">
    <property type="entry name" value="DNA-binding domain of Mlu1-box binding protein MBP1"/>
    <property type="match status" value="1"/>
</dbReference>